<dbReference type="PANTHER" id="PTHR24056">
    <property type="entry name" value="CELL DIVISION PROTEIN KINASE"/>
    <property type="match status" value="1"/>
</dbReference>
<gene>
    <name evidence="4" type="ORF">Scep_019932</name>
</gene>
<dbReference type="InterPro" id="IPR050108">
    <property type="entry name" value="CDK"/>
</dbReference>
<organism evidence="4 5">
    <name type="scientific">Stephania cephalantha</name>
    <dbReference type="NCBI Taxonomy" id="152367"/>
    <lineage>
        <taxon>Eukaryota</taxon>
        <taxon>Viridiplantae</taxon>
        <taxon>Streptophyta</taxon>
        <taxon>Embryophyta</taxon>
        <taxon>Tracheophyta</taxon>
        <taxon>Spermatophyta</taxon>
        <taxon>Magnoliopsida</taxon>
        <taxon>Ranunculales</taxon>
        <taxon>Menispermaceae</taxon>
        <taxon>Menispermoideae</taxon>
        <taxon>Cissampelideae</taxon>
        <taxon>Stephania</taxon>
    </lineage>
</organism>
<evidence type="ECO:0000313" key="4">
    <source>
        <dbReference type="EMBL" id="KAK9112413.1"/>
    </source>
</evidence>
<accession>A0AAP0IC46</accession>
<sequence>MGNIFVNNRRILKIAEFGSAAFFDPCCKHLMTSCVITSWYRPPELLLGEIDYGIGVHLWSVGCVLGELLLGKPIIPGCTEVKHIFLDFAGILFFSGTILPLNNTQIIGFLFN</sequence>
<keyword evidence="5" id="KW-1185">Reference proteome</keyword>
<evidence type="ECO:0000256" key="2">
    <source>
        <dbReference type="ARBA" id="ARBA00022840"/>
    </source>
</evidence>
<comment type="caution">
    <text evidence="4">The sequence shown here is derived from an EMBL/GenBank/DDBJ whole genome shotgun (WGS) entry which is preliminary data.</text>
</comment>
<evidence type="ECO:0000256" key="1">
    <source>
        <dbReference type="ARBA" id="ARBA00022741"/>
    </source>
</evidence>
<dbReference type="Pfam" id="PF00069">
    <property type="entry name" value="Pkinase"/>
    <property type="match status" value="1"/>
</dbReference>
<dbReference type="PANTHER" id="PTHR24056:SF358">
    <property type="entry name" value="PROTEIN KINASE DOMAIN-CONTAINING PROTEIN"/>
    <property type="match status" value="1"/>
</dbReference>
<reference evidence="4 5" key="1">
    <citation type="submission" date="2024-01" db="EMBL/GenBank/DDBJ databases">
        <title>Genome assemblies of Stephania.</title>
        <authorList>
            <person name="Yang L."/>
        </authorList>
    </citation>
    <scope>NUCLEOTIDE SEQUENCE [LARGE SCALE GENOMIC DNA]</scope>
    <source>
        <strain evidence="4">JXDWG</strain>
        <tissue evidence="4">Leaf</tissue>
    </source>
</reference>
<dbReference type="SUPFAM" id="SSF56112">
    <property type="entry name" value="Protein kinase-like (PK-like)"/>
    <property type="match status" value="1"/>
</dbReference>
<proteinExistence type="predicted"/>
<evidence type="ECO:0000313" key="5">
    <source>
        <dbReference type="Proteomes" id="UP001419268"/>
    </source>
</evidence>
<dbReference type="InterPro" id="IPR000719">
    <property type="entry name" value="Prot_kinase_dom"/>
</dbReference>
<dbReference type="AlphaFoldDB" id="A0AAP0IC46"/>
<dbReference type="Gene3D" id="1.10.510.10">
    <property type="entry name" value="Transferase(Phosphotransferase) domain 1"/>
    <property type="match status" value="1"/>
</dbReference>
<evidence type="ECO:0000259" key="3">
    <source>
        <dbReference type="PROSITE" id="PS50011"/>
    </source>
</evidence>
<dbReference type="PROSITE" id="PS50011">
    <property type="entry name" value="PROTEIN_KINASE_DOM"/>
    <property type="match status" value="1"/>
</dbReference>
<dbReference type="GO" id="GO:0000307">
    <property type="term" value="C:cyclin-dependent protein kinase holoenzyme complex"/>
    <property type="evidence" value="ECO:0007669"/>
    <property type="project" value="TreeGrafter"/>
</dbReference>
<feature type="domain" description="Protein kinase" evidence="3">
    <location>
        <begin position="1"/>
        <end position="112"/>
    </location>
</feature>
<dbReference type="GO" id="GO:0005634">
    <property type="term" value="C:nucleus"/>
    <property type="evidence" value="ECO:0007669"/>
    <property type="project" value="TreeGrafter"/>
</dbReference>
<dbReference type="GO" id="GO:0008353">
    <property type="term" value="F:RNA polymerase II CTD heptapeptide repeat kinase activity"/>
    <property type="evidence" value="ECO:0007669"/>
    <property type="project" value="TreeGrafter"/>
</dbReference>
<dbReference type="InterPro" id="IPR011009">
    <property type="entry name" value="Kinase-like_dom_sf"/>
</dbReference>
<dbReference type="Proteomes" id="UP001419268">
    <property type="component" value="Unassembled WGS sequence"/>
</dbReference>
<dbReference type="GO" id="GO:0005524">
    <property type="term" value="F:ATP binding"/>
    <property type="evidence" value="ECO:0007669"/>
    <property type="project" value="UniProtKB-KW"/>
</dbReference>
<dbReference type="GO" id="GO:0032968">
    <property type="term" value="P:positive regulation of transcription elongation by RNA polymerase II"/>
    <property type="evidence" value="ECO:0007669"/>
    <property type="project" value="TreeGrafter"/>
</dbReference>
<keyword evidence="1" id="KW-0547">Nucleotide-binding</keyword>
<protein>
    <recommendedName>
        <fullName evidence="3">Protein kinase domain-containing protein</fullName>
    </recommendedName>
</protein>
<dbReference type="EMBL" id="JBBNAG010000008">
    <property type="protein sequence ID" value="KAK9112413.1"/>
    <property type="molecule type" value="Genomic_DNA"/>
</dbReference>
<keyword evidence="2" id="KW-0067">ATP-binding</keyword>
<name>A0AAP0IC46_9MAGN</name>